<dbReference type="PANTHER" id="PTHR37812:SF1">
    <property type="entry name" value="MU-LIKE PROPHAGE FLUMU PROTEIN C"/>
    <property type="match status" value="1"/>
</dbReference>
<reference evidence="2" key="1">
    <citation type="submission" date="2019-11" db="EMBL/GenBank/DDBJ databases">
        <authorList>
            <person name="Feng L."/>
        </authorList>
    </citation>
    <scope>NUCLEOTIDE SEQUENCE</scope>
    <source>
        <strain evidence="2">IbartlettiiLFYP30</strain>
    </source>
</reference>
<dbReference type="PANTHER" id="PTHR37812">
    <property type="entry name" value="MU-LIKE PROPHAGE FLUMU PROTEIN C"/>
    <property type="match status" value="1"/>
</dbReference>
<accession>A0A6N3AYL1</accession>
<dbReference type="InterPro" id="IPR052411">
    <property type="entry name" value="c-mor_Regulatory_Protein"/>
</dbReference>
<sequence>MNEYKDNKSERNIPPDLMPLYNIVGDEKYDEIVDIYSGGYIYVPVSEKVKKKNRNSNIFEDYVVKGMTANVLARKYNLSNSSIVKIVAKEREKRMKGNS</sequence>
<dbReference type="SUPFAM" id="SSF46689">
    <property type="entry name" value="Homeodomain-like"/>
    <property type="match status" value="1"/>
</dbReference>
<dbReference type="RefSeq" id="WP_156530753.1">
    <property type="nucleotide sequence ID" value="NZ_CACRUE010000022.1"/>
</dbReference>
<dbReference type="Gene3D" id="1.10.10.60">
    <property type="entry name" value="Homeodomain-like"/>
    <property type="match status" value="1"/>
</dbReference>
<dbReference type="InterPro" id="IPR009057">
    <property type="entry name" value="Homeodomain-like_sf"/>
</dbReference>
<name>A0A6N3AYL1_9FIRM</name>
<dbReference type="InterPro" id="IPR014875">
    <property type="entry name" value="Mor_transcription_activator"/>
</dbReference>
<organism evidence="2">
    <name type="scientific">Intestinibacter bartlettii</name>
    <dbReference type="NCBI Taxonomy" id="261299"/>
    <lineage>
        <taxon>Bacteria</taxon>
        <taxon>Bacillati</taxon>
        <taxon>Bacillota</taxon>
        <taxon>Clostridia</taxon>
        <taxon>Peptostreptococcales</taxon>
        <taxon>Peptostreptococcaceae</taxon>
        <taxon>Intestinibacter</taxon>
    </lineage>
</organism>
<dbReference type="EMBL" id="CACRUE010000022">
    <property type="protein sequence ID" value="VYT95637.1"/>
    <property type="molecule type" value="Genomic_DNA"/>
</dbReference>
<protein>
    <submittedName>
        <fullName evidence="2">Mor transcription activator family protein</fullName>
    </submittedName>
</protein>
<dbReference type="AlphaFoldDB" id="A0A6N3AYL1"/>
<feature type="domain" description="Mor transcription activator" evidence="1">
    <location>
        <begin position="22"/>
        <end position="96"/>
    </location>
</feature>
<proteinExistence type="predicted"/>
<evidence type="ECO:0000313" key="2">
    <source>
        <dbReference type="EMBL" id="VYT95637.1"/>
    </source>
</evidence>
<dbReference type="Pfam" id="PF08765">
    <property type="entry name" value="Mor"/>
    <property type="match status" value="1"/>
</dbReference>
<evidence type="ECO:0000259" key="1">
    <source>
        <dbReference type="Pfam" id="PF08765"/>
    </source>
</evidence>
<gene>
    <name evidence="2" type="ORF">IBLFYP30_01421</name>
</gene>